<dbReference type="InParanoid" id="A0A1B7N0M1"/>
<gene>
    <name evidence="1" type="ORF">K503DRAFT_770508</name>
</gene>
<organism evidence="1 2">
    <name type="scientific">Rhizopogon vinicolor AM-OR11-026</name>
    <dbReference type="NCBI Taxonomy" id="1314800"/>
    <lineage>
        <taxon>Eukaryota</taxon>
        <taxon>Fungi</taxon>
        <taxon>Dikarya</taxon>
        <taxon>Basidiomycota</taxon>
        <taxon>Agaricomycotina</taxon>
        <taxon>Agaricomycetes</taxon>
        <taxon>Agaricomycetidae</taxon>
        <taxon>Boletales</taxon>
        <taxon>Suillineae</taxon>
        <taxon>Rhizopogonaceae</taxon>
        <taxon>Rhizopogon</taxon>
    </lineage>
</organism>
<name>A0A1B7N0M1_9AGAM</name>
<dbReference type="EMBL" id="KV448297">
    <property type="protein sequence ID" value="OAX38396.1"/>
    <property type="molecule type" value="Genomic_DNA"/>
</dbReference>
<proteinExistence type="predicted"/>
<dbReference type="Proteomes" id="UP000092154">
    <property type="component" value="Unassembled WGS sequence"/>
</dbReference>
<evidence type="ECO:0000313" key="2">
    <source>
        <dbReference type="Proteomes" id="UP000092154"/>
    </source>
</evidence>
<accession>A0A1B7N0M1</accession>
<protein>
    <submittedName>
        <fullName evidence="1">Uncharacterized protein</fullName>
    </submittedName>
</protein>
<sequence length="136" mass="15514">MSEIDQLLISIDQVSHVRHAEMQSRLLSLVRGSSILENIVQFGSAALVILEHTFYLWHQERRRSPFHVALQHFMISPNAGSLGDALSIVVDAYQANFKSDFVNTILHRARTKQMKMELINTIIQITLQHRLPIPSS</sequence>
<evidence type="ECO:0000313" key="1">
    <source>
        <dbReference type="EMBL" id="OAX38396.1"/>
    </source>
</evidence>
<keyword evidence="2" id="KW-1185">Reference proteome</keyword>
<dbReference type="AlphaFoldDB" id="A0A1B7N0M1"/>
<dbReference type="OrthoDB" id="2671741at2759"/>
<reference evidence="1 2" key="1">
    <citation type="submission" date="2016-06" db="EMBL/GenBank/DDBJ databases">
        <title>Comparative genomics of the ectomycorrhizal sister species Rhizopogon vinicolor and Rhizopogon vesiculosus (Basidiomycota: Boletales) reveals a divergence of the mating type B locus.</title>
        <authorList>
            <consortium name="DOE Joint Genome Institute"/>
            <person name="Mujic A.B."/>
            <person name="Kuo A."/>
            <person name="Tritt A."/>
            <person name="Lipzen A."/>
            <person name="Chen C."/>
            <person name="Johnson J."/>
            <person name="Sharma A."/>
            <person name="Barry K."/>
            <person name="Grigoriev I.V."/>
            <person name="Spatafora J.W."/>
        </authorList>
    </citation>
    <scope>NUCLEOTIDE SEQUENCE [LARGE SCALE GENOMIC DNA]</scope>
    <source>
        <strain evidence="1 2">AM-OR11-026</strain>
    </source>
</reference>